<dbReference type="EMBL" id="VSSQ01067089">
    <property type="protein sequence ID" value="MPN19517.1"/>
    <property type="molecule type" value="Genomic_DNA"/>
</dbReference>
<comment type="caution">
    <text evidence="1">The sequence shown here is derived from an EMBL/GenBank/DDBJ whole genome shotgun (WGS) entry which is preliminary data.</text>
</comment>
<evidence type="ECO:0000313" key="1">
    <source>
        <dbReference type="EMBL" id="MPN19517.1"/>
    </source>
</evidence>
<protein>
    <submittedName>
        <fullName evidence="1">Uncharacterized protein</fullName>
    </submittedName>
</protein>
<gene>
    <name evidence="1" type="ORF">SDC9_166888</name>
</gene>
<sequence>MGVQKPGKKKDKQHHQWELDCGNKAVGELCKRERFGNLDDS</sequence>
<organism evidence="1">
    <name type="scientific">bioreactor metagenome</name>
    <dbReference type="NCBI Taxonomy" id="1076179"/>
    <lineage>
        <taxon>unclassified sequences</taxon>
        <taxon>metagenomes</taxon>
        <taxon>ecological metagenomes</taxon>
    </lineage>
</organism>
<proteinExistence type="predicted"/>
<name>A0A645FY93_9ZZZZ</name>
<reference evidence="1" key="1">
    <citation type="submission" date="2019-08" db="EMBL/GenBank/DDBJ databases">
        <authorList>
            <person name="Kucharzyk K."/>
            <person name="Murdoch R.W."/>
            <person name="Higgins S."/>
            <person name="Loffler F."/>
        </authorList>
    </citation>
    <scope>NUCLEOTIDE SEQUENCE</scope>
</reference>
<accession>A0A645FY93</accession>
<dbReference type="AlphaFoldDB" id="A0A645FY93"/>